<dbReference type="PIRSF" id="PIRSF003097">
    <property type="entry name" value="FtsX"/>
    <property type="match status" value="1"/>
</dbReference>
<dbReference type="InterPro" id="IPR040690">
    <property type="entry name" value="FtsX_ECD"/>
</dbReference>
<comment type="subunit">
    <text evidence="3">Forms a membrane-associated complex with FtsE.</text>
</comment>
<evidence type="ECO:0000256" key="2">
    <source>
        <dbReference type="ARBA" id="ARBA00007379"/>
    </source>
</evidence>
<name>A0A1I4VK44_9GAMM</name>
<dbReference type="GO" id="GO:0032153">
    <property type="term" value="C:cell division site"/>
    <property type="evidence" value="ECO:0007669"/>
    <property type="project" value="TreeGrafter"/>
</dbReference>
<evidence type="ECO:0000256" key="1">
    <source>
        <dbReference type="ARBA" id="ARBA00004429"/>
    </source>
</evidence>
<keyword evidence="7 12" id="KW-0132">Cell division</keyword>
<evidence type="ECO:0000256" key="14">
    <source>
        <dbReference type="SAM" id="Phobius"/>
    </source>
</evidence>
<dbReference type="Proteomes" id="UP000198575">
    <property type="component" value="Unassembled WGS sequence"/>
</dbReference>
<evidence type="ECO:0000256" key="7">
    <source>
        <dbReference type="ARBA" id="ARBA00022618"/>
    </source>
</evidence>
<dbReference type="AlphaFoldDB" id="A0A1I4VK44"/>
<dbReference type="RefSeq" id="WP_092404419.1">
    <property type="nucleotide sequence ID" value="NZ_FOVF01000002.1"/>
</dbReference>
<feature type="transmembrane region" description="Helical" evidence="14">
    <location>
        <begin position="253"/>
        <end position="275"/>
    </location>
</feature>
<feature type="transmembrane region" description="Helical" evidence="14">
    <location>
        <begin position="201"/>
        <end position="222"/>
    </location>
</feature>
<comment type="similarity">
    <text evidence="2 12">Belongs to the ABC-4 integral membrane protein family. FtsX subfamily.</text>
</comment>
<dbReference type="InterPro" id="IPR047590">
    <property type="entry name" value="FtsX_proteobact-type"/>
</dbReference>
<dbReference type="EMBL" id="FOVF01000002">
    <property type="protein sequence ID" value="SFN01396.1"/>
    <property type="molecule type" value="Genomic_DNA"/>
</dbReference>
<evidence type="ECO:0000256" key="11">
    <source>
        <dbReference type="ARBA" id="ARBA00023306"/>
    </source>
</evidence>
<keyword evidence="6 12" id="KW-0997">Cell inner membrane</keyword>
<evidence type="ECO:0000256" key="5">
    <source>
        <dbReference type="ARBA" id="ARBA00022475"/>
    </source>
</evidence>
<evidence type="ECO:0000259" key="15">
    <source>
        <dbReference type="Pfam" id="PF02687"/>
    </source>
</evidence>
<keyword evidence="18" id="KW-1185">Reference proteome</keyword>
<evidence type="ECO:0000256" key="13">
    <source>
        <dbReference type="SAM" id="MobiDB-lite"/>
    </source>
</evidence>
<dbReference type="GO" id="GO:0051301">
    <property type="term" value="P:cell division"/>
    <property type="evidence" value="ECO:0007669"/>
    <property type="project" value="UniProtKB-KW"/>
</dbReference>
<sequence>MARARPQANRLREAPPANQSVPRQRRSLRARWSAWIQQHRESFRSSLRRMVERPWASILTVLVMGIALALPLLFYVLLDNARALSGGLREAREFTVFLQTGEGTDAARRFAAELGQRKDVAAVVVRTPEQGLAEFRQLSGFAEALDVLQDNPLPNVLVVSPMADSRVGNPALLEELKADPRVDMVQYDATWRQRLSAILEFGARAMQALTILLGLATLLVVGNTVRMDIQARAEEIAVVQLMGASDGYVRRPFLYAGFWYGLFGGALAVIAVGLVELAMRGPLLELLASYQNRFALHGFGWREPLLVVAASSLLGWLGAWVVSTRYLIAGRPQR</sequence>
<dbReference type="STRING" id="578942.SAMN05216289_102166"/>
<reference evidence="17 18" key="1">
    <citation type="submission" date="2016-10" db="EMBL/GenBank/DDBJ databases">
        <authorList>
            <person name="de Groot N.N."/>
        </authorList>
    </citation>
    <scope>NUCLEOTIDE SEQUENCE [LARGE SCALE GENOMIC DNA]</scope>
    <source>
        <strain evidence="17 18">CGMCC 1.7659</strain>
    </source>
</reference>
<evidence type="ECO:0000313" key="18">
    <source>
        <dbReference type="Proteomes" id="UP000198575"/>
    </source>
</evidence>
<protein>
    <recommendedName>
        <fullName evidence="4 12">Cell division protein FtsX</fullName>
    </recommendedName>
</protein>
<feature type="domain" description="ABC3 transporter permease C-terminal" evidence="15">
    <location>
        <begin position="210"/>
        <end position="326"/>
    </location>
</feature>
<feature type="region of interest" description="Disordered" evidence="13">
    <location>
        <begin position="1"/>
        <end position="25"/>
    </location>
</feature>
<evidence type="ECO:0000256" key="4">
    <source>
        <dbReference type="ARBA" id="ARBA00021907"/>
    </source>
</evidence>
<dbReference type="Pfam" id="PF02687">
    <property type="entry name" value="FtsX"/>
    <property type="match status" value="1"/>
</dbReference>
<feature type="domain" description="FtsX extracellular" evidence="16">
    <location>
        <begin position="93"/>
        <end position="185"/>
    </location>
</feature>
<gene>
    <name evidence="17" type="ORF">SAMN05216289_102166</name>
</gene>
<evidence type="ECO:0000256" key="9">
    <source>
        <dbReference type="ARBA" id="ARBA00022989"/>
    </source>
</evidence>
<organism evidence="17 18">
    <name type="scientific">Dokdonella immobilis</name>
    <dbReference type="NCBI Taxonomy" id="578942"/>
    <lineage>
        <taxon>Bacteria</taxon>
        <taxon>Pseudomonadati</taxon>
        <taxon>Pseudomonadota</taxon>
        <taxon>Gammaproteobacteria</taxon>
        <taxon>Lysobacterales</taxon>
        <taxon>Rhodanobacteraceae</taxon>
        <taxon>Dokdonella</taxon>
    </lineage>
</organism>
<feature type="transmembrane region" description="Helical" evidence="14">
    <location>
        <begin position="55"/>
        <end position="78"/>
    </location>
</feature>
<dbReference type="NCBIfam" id="TIGR00439">
    <property type="entry name" value="FtsX_Gneg"/>
    <property type="match status" value="1"/>
</dbReference>
<dbReference type="Pfam" id="PF18075">
    <property type="entry name" value="FtsX_ECD"/>
    <property type="match status" value="1"/>
</dbReference>
<keyword evidence="5 12" id="KW-1003">Cell membrane</keyword>
<evidence type="ECO:0000313" key="17">
    <source>
        <dbReference type="EMBL" id="SFN01396.1"/>
    </source>
</evidence>
<evidence type="ECO:0000256" key="6">
    <source>
        <dbReference type="ARBA" id="ARBA00022519"/>
    </source>
</evidence>
<dbReference type="PANTHER" id="PTHR47755:SF1">
    <property type="entry name" value="CELL DIVISION PROTEIN FTSX"/>
    <property type="match status" value="1"/>
</dbReference>
<comment type="function">
    <text evidence="12">Part of the ABC transporter FtsEX involved in cellular division.</text>
</comment>
<comment type="subcellular location">
    <subcellularLocation>
        <location evidence="1">Cell inner membrane</location>
        <topology evidence="1">Multi-pass membrane protein</topology>
    </subcellularLocation>
</comment>
<dbReference type="PANTHER" id="PTHR47755">
    <property type="entry name" value="CELL DIVISION PROTEIN FTSX"/>
    <property type="match status" value="1"/>
</dbReference>
<evidence type="ECO:0000256" key="3">
    <source>
        <dbReference type="ARBA" id="ARBA00011160"/>
    </source>
</evidence>
<dbReference type="OrthoDB" id="9813411at2"/>
<dbReference type="Gene3D" id="3.30.70.3040">
    <property type="match status" value="1"/>
</dbReference>
<evidence type="ECO:0000256" key="12">
    <source>
        <dbReference type="PIRNR" id="PIRNR003097"/>
    </source>
</evidence>
<dbReference type="GO" id="GO:0005886">
    <property type="term" value="C:plasma membrane"/>
    <property type="evidence" value="ECO:0007669"/>
    <property type="project" value="UniProtKB-SubCell"/>
</dbReference>
<accession>A0A1I4VK44</accession>
<feature type="transmembrane region" description="Helical" evidence="14">
    <location>
        <begin position="305"/>
        <end position="328"/>
    </location>
</feature>
<proteinExistence type="inferred from homology"/>
<keyword evidence="8 14" id="KW-0812">Transmembrane</keyword>
<evidence type="ECO:0000259" key="16">
    <source>
        <dbReference type="Pfam" id="PF18075"/>
    </source>
</evidence>
<evidence type="ECO:0000256" key="10">
    <source>
        <dbReference type="ARBA" id="ARBA00023136"/>
    </source>
</evidence>
<keyword evidence="10 12" id="KW-0472">Membrane</keyword>
<keyword evidence="9 14" id="KW-1133">Transmembrane helix</keyword>
<evidence type="ECO:0000256" key="8">
    <source>
        <dbReference type="ARBA" id="ARBA00022692"/>
    </source>
</evidence>
<keyword evidence="11 12" id="KW-0131">Cell cycle</keyword>
<dbReference type="InterPro" id="IPR003838">
    <property type="entry name" value="ABC3_permease_C"/>
</dbReference>
<dbReference type="InterPro" id="IPR004513">
    <property type="entry name" value="FtsX"/>
</dbReference>